<comment type="catalytic activity">
    <reaction evidence="6">
        <text>7,8-dihydroneopterin 3'-triphosphate + H2O = 6-carboxy-5,6,7,8-tetrahydropterin + triphosphate + acetaldehyde + 2 H(+)</text>
        <dbReference type="Rhea" id="RHEA:27966"/>
        <dbReference type="ChEBI" id="CHEBI:15343"/>
        <dbReference type="ChEBI" id="CHEBI:15377"/>
        <dbReference type="ChEBI" id="CHEBI:15378"/>
        <dbReference type="ChEBI" id="CHEBI:18036"/>
        <dbReference type="ChEBI" id="CHEBI:58462"/>
        <dbReference type="ChEBI" id="CHEBI:61032"/>
        <dbReference type="EC" id="4.1.2.50"/>
    </reaction>
</comment>
<proteinExistence type="inferred from homology"/>
<dbReference type="SUPFAM" id="SSF55620">
    <property type="entry name" value="Tetrahydrobiopterin biosynthesis enzymes-like"/>
    <property type="match status" value="1"/>
</dbReference>
<evidence type="ECO:0000256" key="6">
    <source>
        <dbReference type="ARBA" id="ARBA00048807"/>
    </source>
</evidence>
<dbReference type="EMBL" id="DTGZ01000174">
    <property type="protein sequence ID" value="HGV98445.1"/>
    <property type="molecule type" value="Genomic_DNA"/>
</dbReference>
<evidence type="ECO:0000256" key="2">
    <source>
        <dbReference type="ARBA" id="ARBA00008900"/>
    </source>
</evidence>
<evidence type="ECO:0000256" key="4">
    <source>
        <dbReference type="ARBA" id="ARBA00018141"/>
    </source>
</evidence>
<dbReference type="Gene3D" id="3.30.479.10">
    <property type="entry name" value="6-pyruvoyl tetrahydropterin synthase/QueD"/>
    <property type="match status" value="1"/>
</dbReference>
<dbReference type="EC" id="4.1.2.50" evidence="3"/>
<organism evidence="7">
    <name type="scientific">candidate division WOR-3 bacterium</name>
    <dbReference type="NCBI Taxonomy" id="2052148"/>
    <lineage>
        <taxon>Bacteria</taxon>
        <taxon>Bacteria division WOR-3</taxon>
    </lineage>
</organism>
<accession>A0A7C4THW8</accession>
<evidence type="ECO:0000256" key="1">
    <source>
        <dbReference type="ARBA" id="ARBA00005061"/>
    </source>
</evidence>
<reference evidence="7" key="1">
    <citation type="journal article" date="2020" name="mSystems">
        <title>Genome- and Community-Level Interaction Insights into Carbon Utilization and Element Cycling Functions of Hydrothermarchaeota in Hydrothermal Sediment.</title>
        <authorList>
            <person name="Zhou Z."/>
            <person name="Liu Y."/>
            <person name="Xu W."/>
            <person name="Pan J."/>
            <person name="Luo Z.H."/>
            <person name="Li M."/>
        </authorList>
    </citation>
    <scope>NUCLEOTIDE SEQUENCE [LARGE SCALE GENOMIC DNA]</scope>
    <source>
        <strain evidence="7">SpSt-774</strain>
    </source>
</reference>
<comment type="similarity">
    <text evidence="2">Belongs to the PTPS family. QueD subfamily.</text>
</comment>
<protein>
    <recommendedName>
        <fullName evidence="4">6-carboxy-5,6,7,8-tetrahydropterin synthase</fullName>
        <ecNumber evidence="3">4.1.2.50</ecNumber>
    </recommendedName>
    <alternativeName>
        <fullName evidence="5">Queuosine biosynthesis protein QueD</fullName>
    </alternativeName>
</protein>
<evidence type="ECO:0000256" key="5">
    <source>
        <dbReference type="ARBA" id="ARBA00031449"/>
    </source>
</evidence>
<sequence>MSIFKKHNTTAEWIAVYIFQEVKKKIKNIKSVTVWEGIENAVTYQEK</sequence>
<dbReference type="GO" id="GO:0070497">
    <property type="term" value="F:6-carboxytetrahydropterin synthase activity"/>
    <property type="evidence" value="ECO:0007669"/>
    <property type="project" value="UniProtKB-EC"/>
</dbReference>
<comment type="caution">
    <text evidence="7">The sequence shown here is derived from an EMBL/GenBank/DDBJ whole genome shotgun (WGS) entry which is preliminary data.</text>
</comment>
<dbReference type="AlphaFoldDB" id="A0A7C4THW8"/>
<dbReference type="InterPro" id="IPR007115">
    <property type="entry name" value="6-PTP_synth/QueD"/>
</dbReference>
<evidence type="ECO:0000313" key="7">
    <source>
        <dbReference type="EMBL" id="HGV98445.1"/>
    </source>
</evidence>
<gene>
    <name evidence="7" type="ORF">ENV60_09160</name>
</gene>
<dbReference type="InterPro" id="IPR038418">
    <property type="entry name" value="6-PTP_synth/QueD_sf"/>
</dbReference>
<evidence type="ECO:0000256" key="3">
    <source>
        <dbReference type="ARBA" id="ARBA00012982"/>
    </source>
</evidence>
<name>A0A7C4THW8_UNCW3</name>
<dbReference type="UniPathway" id="UPA00391"/>
<dbReference type="Pfam" id="PF01242">
    <property type="entry name" value="PTPS"/>
    <property type="match status" value="1"/>
</dbReference>
<comment type="pathway">
    <text evidence="1">Purine metabolism; 7-cyano-7-deazaguanine biosynthesis.</text>
</comment>